<protein>
    <submittedName>
        <fullName evidence="3">Uncharacterized protein</fullName>
    </submittedName>
</protein>
<evidence type="ECO:0000256" key="2">
    <source>
        <dbReference type="SAM" id="Phobius"/>
    </source>
</evidence>
<feature type="region of interest" description="Disordered" evidence="1">
    <location>
        <begin position="1"/>
        <end position="20"/>
    </location>
</feature>
<dbReference type="AlphaFoldDB" id="A0A834SUE6"/>
<feature type="compositionally biased region" description="Polar residues" evidence="1">
    <location>
        <begin position="1"/>
        <end position="12"/>
    </location>
</feature>
<dbReference type="EMBL" id="JAAIUW010000011">
    <property type="protein sequence ID" value="KAF7809922.1"/>
    <property type="molecule type" value="Genomic_DNA"/>
</dbReference>
<comment type="caution">
    <text evidence="3">The sequence shown here is derived from an EMBL/GenBank/DDBJ whole genome shotgun (WGS) entry which is preliminary data.</text>
</comment>
<accession>A0A834SUE6</accession>
<feature type="transmembrane region" description="Helical" evidence="2">
    <location>
        <begin position="27"/>
        <end position="47"/>
    </location>
</feature>
<proteinExistence type="predicted"/>
<dbReference type="Proteomes" id="UP000634136">
    <property type="component" value="Unassembled WGS sequence"/>
</dbReference>
<keyword evidence="2" id="KW-0812">Transmembrane</keyword>
<keyword evidence="4" id="KW-1185">Reference proteome</keyword>
<organism evidence="3 4">
    <name type="scientific">Senna tora</name>
    <dbReference type="NCBI Taxonomy" id="362788"/>
    <lineage>
        <taxon>Eukaryota</taxon>
        <taxon>Viridiplantae</taxon>
        <taxon>Streptophyta</taxon>
        <taxon>Embryophyta</taxon>
        <taxon>Tracheophyta</taxon>
        <taxon>Spermatophyta</taxon>
        <taxon>Magnoliopsida</taxon>
        <taxon>eudicotyledons</taxon>
        <taxon>Gunneridae</taxon>
        <taxon>Pentapetalae</taxon>
        <taxon>rosids</taxon>
        <taxon>fabids</taxon>
        <taxon>Fabales</taxon>
        <taxon>Fabaceae</taxon>
        <taxon>Caesalpinioideae</taxon>
        <taxon>Cassia clade</taxon>
        <taxon>Senna</taxon>
    </lineage>
</organism>
<name>A0A834SUE6_9FABA</name>
<sequence>MASTVFAPSSSTAEGGAGEGDFSSTTIVGSFTSSAAVLVILGIVWGIEWQ</sequence>
<evidence type="ECO:0000313" key="3">
    <source>
        <dbReference type="EMBL" id="KAF7809922.1"/>
    </source>
</evidence>
<keyword evidence="2" id="KW-1133">Transmembrane helix</keyword>
<evidence type="ECO:0000256" key="1">
    <source>
        <dbReference type="SAM" id="MobiDB-lite"/>
    </source>
</evidence>
<evidence type="ECO:0000313" key="4">
    <source>
        <dbReference type="Proteomes" id="UP000634136"/>
    </source>
</evidence>
<reference evidence="3" key="1">
    <citation type="submission" date="2020-09" db="EMBL/GenBank/DDBJ databases">
        <title>Genome-Enabled Discovery of Anthraquinone Biosynthesis in Senna tora.</title>
        <authorList>
            <person name="Kang S.-H."/>
            <person name="Pandey R.P."/>
            <person name="Lee C.-M."/>
            <person name="Sim J.-S."/>
            <person name="Jeong J.-T."/>
            <person name="Choi B.-S."/>
            <person name="Jung M."/>
            <person name="Ginzburg D."/>
            <person name="Zhao K."/>
            <person name="Won S.Y."/>
            <person name="Oh T.-J."/>
            <person name="Yu Y."/>
            <person name="Kim N.-H."/>
            <person name="Lee O.R."/>
            <person name="Lee T.-H."/>
            <person name="Bashyal P."/>
            <person name="Kim T.-S."/>
            <person name="Lee W.-H."/>
            <person name="Kawkins C."/>
            <person name="Kim C.-K."/>
            <person name="Kim J.S."/>
            <person name="Ahn B.O."/>
            <person name="Rhee S.Y."/>
            <person name="Sohng J.K."/>
        </authorList>
    </citation>
    <scope>NUCLEOTIDE SEQUENCE</scope>
    <source>
        <tissue evidence="3">Leaf</tissue>
    </source>
</reference>
<keyword evidence="2" id="KW-0472">Membrane</keyword>
<gene>
    <name evidence="3" type="ORF">G2W53_036665</name>
</gene>